<keyword evidence="3 5" id="KW-1133">Transmembrane helix</keyword>
<dbReference type="KEGG" id="fll:EI427_24180"/>
<gene>
    <name evidence="6" type="ORF">EI427_24180</name>
</gene>
<feature type="transmembrane region" description="Helical" evidence="5">
    <location>
        <begin position="205"/>
        <end position="225"/>
    </location>
</feature>
<dbReference type="Proteomes" id="UP000267268">
    <property type="component" value="Chromosome 2"/>
</dbReference>
<feature type="transmembrane region" description="Helical" evidence="5">
    <location>
        <begin position="79"/>
        <end position="112"/>
    </location>
</feature>
<evidence type="ECO:0000256" key="1">
    <source>
        <dbReference type="ARBA" id="ARBA00004141"/>
    </source>
</evidence>
<accession>A0A3S9PAW8</accession>
<dbReference type="OrthoDB" id="665023at2"/>
<feature type="transmembrane region" description="Helical" evidence="5">
    <location>
        <begin position="272"/>
        <end position="290"/>
    </location>
</feature>
<dbReference type="RefSeq" id="WP_126619917.1">
    <property type="nucleotide sequence ID" value="NZ_CP034563.1"/>
</dbReference>
<evidence type="ECO:0000313" key="6">
    <source>
        <dbReference type="EMBL" id="AZQ65317.1"/>
    </source>
</evidence>
<feature type="transmembrane region" description="Helical" evidence="5">
    <location>
        <begin position="39"/>
        <end position="59"/>
    </location>
</feature>
<organism evidence="6 7">
    <name type="scientific">Flammeovirga pectinis</name>
    <dbReference type="NCBI Taxonomy" id="2494373"/>
    <lineage>
        <taxon>Bacteria</taxon>
        <taxon>Pseudomonadati</taxon>
        <taxon>Bacteroidota</taxon>
        <taxon>Cytophagia</taxon>
        <taxon>Cytophagales</taxon>
        <taxon>Flammeovirgaceae</taxon>
        <taxon>Flammeovirga</taxon>
    </lineage>
</organism>
<keyword evidence="2 5" id="KW-0812">Transmembrane</keyword>
<dbReference type="GO" id="GO:0016765">
    <property type="term" value="F:transferase activity, transferring alkyl or aryl (other than methyl) groups"/>
    <property type="evidence" value="ECO:0007669"/>
    <property type="project" value="InterPro"/>
</dbReference>
<evidence type="ECO:0000256" key="2">
    <source>
        <dbReference type="ARBA" id="ARBA00022692"/>
    </source>
</evidence>
<evidence type="ECO:0000313" key="7">
    <source>
        <dbReference type="Proteomes" id="UP000267268"/>
    </source>
</evidence>
<evidence type="ECO:0000256" key="3">
    <source>
        <dbReference type="ARBA" id="ARBA00022989"/>
    </source>
</evidence>
<keyword evidence="7" id="KW-1185">Reference proteome</keyword>
<feature type="transmembrane region" description="Helical" evidence="5">
    <location>
        <begin position="124"/>
        <end position="142"/>
    </location>
</feature>
<feature type="transmembrane region" description="Helical" evidence="5">
    <location>
        <begin position="231"/>
        <end position="251"/>
    </location>
</feature>
<name>A0A3S9PAW8_9BACT</name>
<dbReference type="Pfam" id="PF01040">
    <property type="entry name" value="UbiA"/>
    <property type="match status" value="1"/>
</dbReference>
<evidence type="ECO:0000256" key="5">
    <source>
        <dbReference type="SAM" id="Phobius"/>
    </source>
</evidence>
<evidence type="ECO:0000256" key="4">
    <source>
        <dbReference type="ARBA" id="ARBA00023136"/>
    </source>
</evidence>
<proteinExistence type="predicted"/>
<keyword evidence="6" id="KW-0808">Transferase</keyword>
<protein>
    <submittedName>
        <fullName evidence="6">Prenyltransferase</fullName>
    </submittedName>
</protein>
<reference evidence="6 7" key="1">
    <citation type="submission" date="2018-12" db="EMBL/GenBank/DDBJ databases">
        <title>Flammeovirga pectinis sp. nov., isolated from the gut of the Korean scallop, Patinopecten yessoensis.</title>
        <authorList>
            <person name="Bae J.-W."/>
            <person name="Jeong Y.-S."/>
            <person name="Kang W."/>
        </authorList>
    </citation>
    <scope>NUCLEOTIDE SEQUENCE [LARGE SCALE GENOMIC DNA]</scope>
    <source>
        <strain evidence="6 7">L12M1</strain>
    </source>
</reference>
<dbReference type="AlphaFoldDB" id="A0A3S9PAW8"/>
<dbReference type="EMBL" id="CP034563">
    <property type="protein sequence ID" value="AZQ65317.1"/>
    <property type="molecule type" value="Genomic_DNA"/>
</dbReference>
<feature type="transmembrane region" description="Helical" evidence="5">
    <location>
        <begin position="162"/>
        <end position="184"/>
    </location>
</feature>
<comment type="subcellular location">
    <subcellularLocation>
        <location evidence="1">Membrane</location>
        <topology evidence="1">Multi-pass membrane protein</topology>
    </subcellularLocation>
</comment>
<sequence>MSNLKNTITLLRIPFSIYLMPIYFFALSQTSVLSTNKSIWVFLILHVLIYPASNGYNSYMDKDTESIGGLEKPPMSTKQLYWVTLGLDIIGLCTSLLLVNTVFTGLLLVYIVMSRAYSSKLIRLKKYPILGFLTVFIFQGFWTFWMVFEGVQSGNLHFFSSFLPYAAIASSFMIGGAYPLSQIYQHKQDAESGDKSMSMLLGIKGTFYFGTVMFAIAGLLLYYYFKETTFAHFYVFVISLFPLIVWFNLWMAKTLKNRSAANFKNLMRMNNTSALCMNGCYILLTVLNHTDLFQL</sequence>
<feature type="transmembrane region" description="Helical" evidence="5">
    <location>
        <begin position="6"/>
        <end position="27"/>
    </location>
</feature>
<keyword evidence="4 5" id="KW-0472">Membrane</keyword>
<dbReference type="InterPro" id="IPR000537">
    <property type="entry name" value="UbiA_prenyltransferase"/>
</dbReference>
<dbReference type="GO" id="GO:0016020">
    <property type="term" value="C:membrane"/>
    <property type="evidence" value="ECO:0007669"/>
    <property type="project" value="UniProtKB-SubCell"/>
</dbReference>